<proteinExistence type="predicted"/>
<dbReference type="OrthoDB" id="2566057at2"/>
<dbReference type="AlphaFoldDB" id="E6TV08"/>
<feature type="transmembrane region" description="Helical" evidence="6">
    <location>
        <begin position="196"/>
        <end position="215"/>
    </location>
</feature>
<gene>
    <name evidence="8" type="ordered locus">Bcell_0305</name>
</gene>
<reference evidence="8 9" key="1">
    <citation type="submission" date="2010-12" db="EMBL/GenBank/DDBJ databases">
        <title>Complete sequence of Bacillus cellulosilyticus DSM 2522.</title>
        <authorList>
            <consortium name="US DOE Joint Genome Institute"/>
            <person name="Lucas S."/>
            <person name="Copeland A."/>
            <person name="Lapidus A."/>
            <person name="Cheng J.-F."/>
            <person name="Bruce D."/>
            <person name="Goodwin L."/>
            <person name="Pitluck S."/>
            <person name="Chertkov O."/>
            <person name="Detter J.C."/>
            <person name="Han C."/>
            <person name="Tapia R."/>
            <person name="Land M."/>
            <person name="Hauser L."/>
            <person name="Jeffries C."/>
            <person name="Kyrpides N."/>
            <person name="Ivanova N."/>
            <person name="Mikhailova N."/>
            <person name="Brumm P."/>
            <person name="Mead D."/>
            <person name="Woyke T."/>
        </authorList>
    </citation>
    <scope>NUCLEOTIDE SEQUENCE [LARGE SCALE GENOMIC DNA]</scope>
    <source>
        <strain evidence="9">ATCC 21833 / DSM 2522 / FERM P-1141 / JCM 9156 / N-4</strain>
    </source>
</reference>
<keyword evidence="6" id="KW-0812">Transmembrane</keyword>
<dbReference type="KEGG" id="bco:Bcell_0305"/>
<dbReference type="Pfam" id="PF00746">
    <property type="entry name" value="Gram_pos_anchor"/>
    <property type="match status" value="1"/>
</dbReference>
<evidence type="ECO:0000256" key="5">
    <source>
        <dbReference type="ARBA" id="ARBA00023088"/>
    </source>
</evidence>
<keyword evidence="6" id="KW-1133">Transmembrane helix</keyword>
<dbReference type="eggNOG" id="COG1470">
    <property type="taxonomic scope" value="Bacteria"/>
</dbReference>
<dbReference type="Proteomes" id="UP000001401">
    <property type="component" value="Chromosome"/>
</dbReference>
<comment type="subcellular location">
    <subcellularLocation>
        <location evidence="1">Secreted</location>
        <location evidence="1">Cell wall</location>
        <topology evidence="1">Peptidoglycan-anchor</topology>
    </subcellularLocation>
</comment>
<keyword evidence="3" id="KW-0964">Secreted</keyword>
<dbReference type="InterPro" id="IPR019931">
    <property type="entry name" value="LPXTG_anchor"/>
</dbReference>
<sequence length="225" mass="25548" precursor="true">MQRKMKIVFVATTGFLVALLFIMSVQYNNRTFADSNPVNITTTPHSVLFEVDNMKPGDWADRQLTIQNRGDVDFTYHMEVEKTSGSDKLYHGLALEVYDGSELLYEGSLGGFTGFEPRYLEALHEEDFLLTVRFPTELGNDYQGLDAEVEFTFIAEEVINGTEDDEDTEQRRIDDASLEKEPQEGDILPTTATNTYNYLLIGIIALIAGIAFFLWSRKKKMKIDS</sequence>
<evidence type="ECO:0000259" key="7">
    <source>
        <dbReference type="Pfam" id="PF00746"/>
    </source>
</evidence>
<accession>E6TV08</accession>
<dbReference type="EMBL" id="CP002394">
    <property type="protein sequence ID" value="ADU28591.1"/>
    <property type="molecule type" value="Genomic_DNA"/>
</dbReference>
<dbReference type="STRING" id="649639.Bcell_0305"/>
<dbReference type="RefSeq" id="WP_013486932.1">
    <property type="nucleotide sequence ID" value="NC_014829.1"/>
</dbReference>
<organism evidence="8 9">
    <name type="scientific">Evansella cellulosilytica (strain ATCC 21833 / DSM 2522 / FERM P-1141 / JCM 9156 / N-4)</name>
    <name type="common">Bacillus cellulosilyticus</name>
    <dbReference type="NCBI Taxonomy" id="649639"/>
    <lineage>
        <taxon>Bacteria</taxon>
        <taxon>Bacillati</taxon>
        <taxon>Bacillota</taxon>
        <taxon>Bacilli</taxon>
        <taxon>Bacillales</taxon>
        <taxon>Bacillaceae</taxon>
        <taxon>Evansella</taxon>
    </lineage>
</organism>
<evidence type="ECO:0000256" key="3">
    <source>
        <dbReference type="ARBA" id="ARBA00022525"/>
    </source>
</evidence>
<evidence type="ECO:0000313" key="9">
    <source>
        <dbReference type="Proteomes" id="UP000001401"/>
    </source>
</evidence>
<evidence type="ECO:0000256" key="6">
    <source>
        <dbReference type="SAM" id="Phobius"/>
    </source>
</evidence>
<protein>
    <submittedName>
        <fullName evidence="8">LPXTG-motif cell wall anchor domain protein</fullName>
    </submittedName>
</protein>
<keyword evidence="2" id="KW-0134">Cell wall</keyword>
<name>E6TV08_EVAC2</name>
<feature type="domain" description="Gram-positive cocci surface proteins LPxTG" evidence="7">
    <location>
        <begin position="188"/>
        <end position="220"/>
    </location>
</feature>
<keyword evidence="5" id="KW-0572">Peptidoglycan-anchor</keyword>
<evidence type="ECO:0000256" key="2">
    <source>
        <dbReference type="ARBA" id="ARBA00022512"/>
    </source>
</evidence>
<dbReference type="HOGENOM" id="CLU_080652_0_0_9"/>
<keyword evidence="4" id="KW-0732">Signal</keyword>
<evidence type="ECO:0000256" key="4">
    <source>
        <dbReference type="ARBA" id="ARBA00022729"/>
    </source>
</evidence>
<evidence type="ECO:0000256" key="1">
    <source>
        <dbReference type="ARBA" id="ARBA00004168"/>
    </source>
</evidence>
<evidence type="ECO:0000313" key="8">
    <source>
        <dbReference type="EMBL" id="ADU28591.1"/>
    </source>
</evidence>
<dbReference type="NCBIfam" id="TIGR01167">
    <property type="entry name" value="LPXTG_anchor"/>
    <property type="match status" value="1"/>
</dbReference>
<keyword evidence="6" id="KW-0472">Membrane</keyword>
<keyword evidence="9" id="KW-1185">Reference proteome</keyword>